<keyword evidence="3 6" id="KW-1003">Cell membrane</keyword>
<keyword evidence="4 6" id="KW-0333">Golgi apparatus</keyword>
<dbReference type="EMBL" id="CAEY01000040">
    <property type="status" value="NOT_ANNOTATED_CDS"/>
    <property type="molecule type" value="Genomic_DNA"/>
</dbReference>
<reference evidence="9" key="2">
    <citation type="submission" date="2015-06" db="UniProtKB">
        <authorList>
            <consortium name="EnsemblMetazoa"/>
        </authorList>
    </citation>
    <scope>IDENTIFICATION</scope>
</reference>
<dbReference type="KEGG" id="tut:107363760"/>
<name>T1KG11_TETUR</name>
<reference evidence="10" key="1">
    <citation type="submission" date="2011-08" db="EMBL/GenBank/DDBJ databases">
        <authorList>
            <person name="Rombauts S."/>
        </authorList>
    </citation>
    <scope>NUCLEOTIDE SEQUENCE</scope>
    <source>
        <strain evidence="10">London</strain>
    </source>
</reference>
<comment type="function">
    <text evidence="6">May act as a scaffolding protein within caveolar membranes. Interacts directly with G-protein alpha subunits and can functionally regulate their activity.</text>
</comment>
<comment type="subcellular location">
    <subcellularLocation>
        <location evidence="1 6">Cell membrane</location>
        <topology evidence="1 6">Peripheral membrane protein</topology>
    </subcellularLocation>
    <subcellularLocation>
        <location evidence="6">Golgi apparatus membrane</location>
        <topology evidence="6">Peripheral membrane protein</topology>
    </subcellularLocation>
    <subcellularLocation>
        <location evidence="6">Membrane</location>
        <location evidence="6">Caveola</location>
        <topology evidence="6">Peripheral membrane protein</topology>
    </subcellularLocation>
</comment>
<feature type="compositionally biased region" description="Basic and acidic residues" evidence="7">
    <location>
        <begin position="22"/>
        <end position="59"/>
    </location>
</feature>
<evidence type="ECO:0000313" key="10">
    <source>
        <dbReference type="Proteomes" id="UP000015104"/>
    </source>
</evidence>
<evidence type="ECO:0000256" key="5">
    <source>
        <dbReference type="ARBA" id="ARBA00023136"/>
    </source>
</evidence>
<evidence type="ECO:0000256" key="1">
    <source>
        <dbReference type="ARBA" id="ARBA00004202"/>
    </source>
</evidence>
<dbReference type="STRING" id="32264.T1KG11"/>
<feature type="compositionally biased region" description="Polar residues" evidence="7">
    <location>
        <begin position="1"/>
        <end position="14"/>
    </location>
</feature>
<dbReference type="eggNOG" id="ENOG502QUK5">
    <property type="taxonomic scope" value="Eukaryota"/>
</dbReference>
<sequence length="225" mass="25935">MDTNKSGSKPNLNESHIPLLEEEGKIDHPEKEEKIEMESKVDGDKDEKSSDDKKDDDKKDKKKAKKEKTPKEKKEGPKKTPLTCAQNCTIGLNVLDRDEKHINDHVNIYFEDVIAEADSLHGFEFIWRVTYLIFTNSRCWFYGLITAVLAPFLAIFWALIFAIFSAAMVWILMPLFKLFEITIHYAHKYWNAVVRCLLDPVFAAAGLLFGNIRTRSEQHVHSHNV</sequence>
<dbReference type="GO" id="GO:0005901">
    <property type="term" value="C:caveola"/>
    <property type="evidence" value="ECO:0007669"/>
    <property type="project" value="UniProtKB-SubCell"/>
</dbReference>
<keyword evidence="8" id="KW-1133">Transmembrane helix</keyword>
<dbReference type="GO" id="GO:0060090">
    <property type="term" value="F:molecular adaptor activity"/>
    <property type="evidence" value="ECO:0007669"/>
    <property type="project" value="TreeGrafter"/>
</dbReference>
<feature type="region of interest" description="Disordered" evidence="7">
    <location>
        <begin position="1"/>
        <end position="80"/>
    </location>
</feature>
<evidence type="ECO:0000256" key="3">
    <source>
        <dbReference type="ARBA" id="ARBA00022475"/>
    </source>
</evidence>
<evidence type="ECO:0000256" key="2">
    <source>
        <dbReference type="ARBA" id="ARBA00010988"/>
    </source>
</evidence>
<dbReference type="PROSITE" id="PS01210">
    <property type="entry name" value="CAVEOLIN"/>
    <property type="match status" value="1"/>
</dbReference>
<protein>
    <recommendedName>
        <fullName evidence="6">Caveolin</fullName>
    </recommendedName>
</protein>
<proteinExistence type="inferred from homology"/>
<dbReference type="EnsemblMetazoa" id="tetur10g05080.1">
    <property type="protein sequence ID" value="tetur10g05080.1"/>
    <property type="gene ID" value="tetur10g05080"/>
</dbReference>
<dbReference type="Proteomes" id="UP000015104">
    <property type="component" value="Unassembled WGS sequence"/>
</dbReference>
<accession>T1KG11</accession>
<dbReference type="InterPro" id="IPR018361">
    <property type="entry name" value="Caveolin_CS"/>
</dbReference>
<dbReference type="OMA" id="NVFACVP"/>
<keyword evidence="5 6" id="KW-0472">Membrane</keyword>
<dbReference type="PANTHER" id="PTHR10844:SF28">
    <property type="entry name" value="CAVEOLIN"/>
    <property type="match status" value="1"/>
</dbReference>
<dbReference type="HOGENOM" id="CLU_074453_0_0_1"/>
<evidence type="ECO:0000313" key="9">
    <source>
        <dbReference type="EnsemblMetazoa" id="tetur10g05080.1"/>
    </source>
</evidence>
<dbReference type="OrthoDB" id="5917823at2759"/>
<dbReference type="GO" id="GO:0070836">
    <property type="term" value="P:caveola assembly"/>
    <property type="evidence" value="ECO:0007669"/>
    <property type="project" value="InterPro"/>
</dbReference>
<dbReference type="PANTHER" id="PTHR10844">
    <property type="entry name" value="CAVEOLIN"/>
    <property type="match status" value="1"/>
</dbReference>
<evidence type="ECO:0000256" key="4">
    <source>
        <dbReference type="ARBA" id="ARBA00023034"/>
    </source>
</evidence>
<feature type="compositionally biased region" description="Basic and acidic residues" evidence="7">
    <location>
        <begin position="67"/>
        <end position="78"/>
    </location>
</feature>
<keyword evidence="10" id="KW-1185">Reference proteome</keyword>
<evidence type="ECO:0000256" key="6">
    <source>
        <dbReference type="RuleBase" id="RU000680"/>
    </source>
</evidence>
<evidence type="ECO:0000256" key="8">
    <source>
        <dbReference type="SAM" id="Phobius"/>
    </source>
</evidence>
<dbReference type="Pfam" id="PF01146">
    <property type="entry name" value="Caveolin"/>
    <property type="match status" value="1"/>
</dbReference>
<evidence type="ECO:0000256" key="7">
    <source>
        <dbReference type="SAM" id="MobiDB-lite"/>
    </source>
</evidence>
<feature type="transmembrane region" description="Helical" evidence="8">
    <location>
        <begin position="139"/>
        <end position="172"/>
    </location>
</feature>
<dbReference type="GO" id="GO:0000139">
    <property type="term" value="C:Golgi membrane"/>
    <property type="evidence" value="ECO:0007669"/>
    <property type="project" value="UniProtKB-SubCell"/>
</dbReference>
<feature type="transmembrane region" description="Helical" evidence="8">
    <location>
        <begin position="192"/>
        <end position="212"/>
    </location>
</feature>
<dbReference type="InterPro" id="IPR001612">
    <property type="entry name" value="Caveolin"/>
</dbReference>
<comment type="similarity">
    <text evidence="2 6">Belongs to the caveolin family.</text>
</comment>
<keyword evidence="8" id="KW-0812">Transmembrane</keyword>
<organism evidence="9 10">
    <name type="scientific">Tetranychus urticae</name>
    <name type="common">Two-spotted spider mite</name>
    <dbReference type="NCBI Taxonomy" id="32264"/>
    <lineage>
        <taxon>Eukaryota</taxon>
        <taxon>Metazoa</taxon>
        <taxon>Ecdysozoa</taxon>
        <taxon>Arthropoda</taxon>
        <taxon>Chelicerata</taxon>
        <taxon>Arachnida</taxon>
        <taxon>Acari</taxon>
        <taxon>Acariformes</taxon>
        <taxon>Trombidiformes</taxon>
        <taxon>Prostigmata</taxon>
        <taxon>Eleutherengona</taxon>
        <taxon>Raphignathae</taxon>
        <taxon>Tetranychoidea</taxon>
        <taxon>Tetranychidae</taxon>
        <taxon>Tetranychus</taxon>
    </lineage>
</organism>
<gene>
    <name evidence="9" type="primary">107363760</name>
</gene>
<dbReference type="AlphaFoldDB" id="T1KG11"/>